<feature type="compositionally biased region" description="Basic residues" evidence="4">
    <location>
        <begin position="467"/>
        <end position="478"/>
    </location>
</feature>
<keyword evidence="8" id="KW-1185">Reference proteome</keyword>
<reference evidence="7 8" key="1">
    <citation type="submission" date="2013-05" db="EMBL/GenBank/DDBJ databases">
        <title>Drechslerella stenobrocha genome reveals carnivorous origination and mechanical trapping mechanism of predatory fungi.</title>
        <authorList>
            <person name="Liu X."/>
            <person name="Zhang W."/>
            <person name="Liu K."/>
        </authorList>
    </citation>
    <scope>NUCLEOTIDE SEQUENCE [LARGE SCALE GENOMIC DNA]</scope>
    <source>
        <strain evidence="7 8">248</strain>
    </source>
</reference>
<feature type="compositionally biased region" description="Basic and acidic residues" evidence="4">
    <location>
        <begin position="65"/>
        <end position="82"/>
    </location>
</feature>
<dbReference type="GO" id="GO:0003723">
    <property type="term" value="F:RNA binding"/>
    <property type="evidence" value="ECO:0007669"/>
    <property type="project" value="TreeGrafter"/>
</dbReference>
<evidence type="ECO:0000259" key="5">
    <source>
        <dbReference type="Pfam" id="PF04935"/>
    </source>
</evidence>
<keyword evidence="3" id="KW-0539">Nucleus</keyword>
<feature type="region of interest" description="Disordered" evidence="4">
    <location>
        <begin position="32"/>
        <end position="379"/>
    </location>
</feature>
<feature type="compositionally biased region" description="Basic and acidic residues" evidence="4">
    <location>
        <begin position="102"/>
        <end position="115"/>
    </location>
</feature>
<dbReference type="OrthoDB" id="444809at2759"/>
<proteinExistence type="inferred from homology"/>
<feature type="compositionally biased region" description="Acidic residues" evidence="4">
    <location>
        <begin position="228"/>
        <end position="239"/>
    </location>
</feature>
<evidence type="ECO:0000259" key="6">
    <source>
        <dbReference type="Pfam" id="PF15459"/>
    </source>
</evidence>
<evidence type="ECO:0000313" key="8">
    <source>
        <dbReference type="Proteomes" id="UP000024837"/>
    </source>
</evidence>
<feature type="compositionally biased region" description="Basic and acidic residues" evidence="4">
    <location>
        <begin position="433"/>
        <end position="447"/>
    </location>
</feature>
<evidence type="ECO:0000256" key="2">
    <source>
        <dbReference type="ARBA" id="ARBA00005904"/>
    </source>
</evidence>
<comment type="subcellular location">
    <subcellularLocation>
        <location evidence="1">Nucleus</location>
    </subcellularLocation>
</comment>
<dbReference type="AlphaFoldDB" id="W7IFT5"/>
<evidence type="ECO:0008006" key="9">
    <source>
        <dbReference type="Google" id="ProtNLM"/>
    </source>
</evidence>
<organism evidence="7 8">
    <name type="scientific">Drechslerella stenobrocha 248</name>
    <dbReference type="NCBI Taxonomy" id="1043628"/>
    <lineage>
        <taxon>Eukaryota</taxon>
        <taxon>Fungi</taxon>
        <taxon>Dikarya</taxon>
        <taxon>Ascomycota</taxon>
        <taxon>Pezizomycotina</taxon>
        <taxon>Orbiliomycetes</taxon>
        <taxon>Orbiliales</taxon>
        <taxon>Orbiliaceae</taxon>
        <taxon>Drechslerella</taxon>
    </lineage>
</organism>
<evidence type="ECO:0000313" key="7">
    <source>
        <dbReference type="EMBL" id="EWC47995.1"/>
    </source>
</evidence>
<dbReference type="InterPro" id="IPR029190">
    <property type="entry name" value="Rrp14/SURF6_C"/>
</dbReference>
<protein>
    <recommendedName>
        <fullName evidence="9">Ribosomal RNA-processing protein 14/surfeit locus protein 6 C-terminal domain-containing protein</fullName>
    </recommendedName>
</protein>
<name>W7IFT5_9PEZI</name>
<dbReference type="HOGENOM" id="CLU_018300_1_1_1"/>
<evidence type="ECO:0000256" key="3">
    <source>
        <dbReference type="ARBA" id="ARBA00023242"/>
    </source>
</evidence>
<feature type="compositionally biased region" description="Basic and acidic residues" evidence="4">
    <location>
        <begin position="293"/>
        <end position="335"/>
    </location>
</feature>
<feature type="compositionally biased region" description="Acidic residues" evidence="4">
    <location>
        <begin position="191"/>
        <end position="217"/>
    </location>
</feature>
<sequence length="551" mass="61496">MSEKDIEDRLRSHAKAFDSLLNLIPAKLYFSQDNSDQWKKRKQTREESQAAKRAKLDPDQPITVKEVEEERARQRAEREEKRHKLNEHGAAYETKSQMKARKKEEKRRERREKKTTSGGGESVEKKPRPEDNQRRKVQQNDESVQTASPGKEHHPVKRKDVKVNGDRLQINGTHKSGRAVVKKAQPVLPDTVDDDDDENDDESSAEEGEEEDDDDEMKDGSDSGGEPDSSDDSDGDDAGESIKKIDGLASSIEQEAVTTSPAPSNTTDASSTAQKSLAEKLKTSKDPAVQQQLKERLAKRIEELRQARKADGGGEAPRTRTELMDQRRKRDELRKDRKKQMRLQAKAEAAKAEAALNGEQPDDGASPLDTSKRSKTAVAPANYSFGQVNFGDGERLNASLDGVKSAGKKRGPTDILGALKRAESKQARLSSMSDEKRADIQDKDRWSKALKMASGEKLQDDEALLKKSLKRQEKGKKKSEREWKERNANVEKSKAMRQKKREANIAARKEQKKAGKSGKKARKVRPKKAKGRAGFEGTGFGGAGKKNKTKA</sequence>
<dbReference type="EMBL" id="KI966407">
    <property type="protein sequence ID" value="EWC47995.1"/>
    <property type="molecule type" value="Genomic_DNA"/>
</dbReference>
<feature type="domain" description="Ribosomal RNA-processing protein 14 N-terminal" evidence="6">
    <location>
        <begin position="9"/>
        <end position="59"/>
    </location>
</feature>
<feature type="compositionally biased region" description="Basic and acidic residues" evidence="4">
    <location>
        <begin position="479"/>
        <end position="494"/>
    </location>
</feature>
<feature type="compositionally biased region" description="Polar residues" evidence="4">
    <location>
        <begin position="251"/>
        <end position="275"/>
    </location>
</feature>
<feature type="region of interest" description="Disordered" evidence="4">
    <location>
        <begin position="402"/>
        <end position="551"/>
    </location>
</feature>
<feature type="compositionally biased region" description="Basic and acidic residues" evidence="4">
    <location>
        <begin position="44"/>
        <end position="58"/>
    </location>
</feature>
<dbReference type="PANTHER" id="PTHR14369">
    <property type="entry name" value="SURFEIT LOCUS PROTEIN 6"/>
    <property type="match status" value="1"/>
</dbReference>
<evidence type="ECO:0000256" key="1">
    <source>
        <dbReference type="ARBA" id="ARBA00004123"/>
    </source>
</evidence>
<feature type="compositionally biased region" description="Gly residues" evidence="4">
    <location>
        <begin position="534"/>
        <end position="544"/>
    </location>
</feature>
<accession>W7IFT5</accession>
<feature type="compositionally biased region" description="Basic and acidic residues" evidence="4">
    <location>
        <begin position="122"/>
        <end position="134"/>
    </location>
</feature>
<dbReference type="InterPro" id="IPR029188">
    <property type="entry name" value="Rrp14_N"/>
</dbReference>
<dbReference type="Pfam" id="PF04935">
    <property type="entry name" value="SURF6"/>
    <property type="match status" value="1"/>
</dbReference>
<comment type="similarity">
    <text evidence="2">Belongs to the SURF6 family.</text>
</comment>
<dbReference type="GO" id="GO:0042273">
    <property type="term" value="P:ribosomal large subunit biogenesis"/>
    <property type="evidence" value="ECO:0007669"/>
    <property type="project" value="TreeGrafter"/>
</dbReference>
<feature type="domain" description="Ribosomal RNA-processing protein 14/surfeit locus protein 6 C-terminal" evidence="5">
    <location>
        <begin position="322"/>
        <end position="517"/>
    </location>
</feature>
<dbReference type="Pfam" id="PF15459">
    <property type="entry name" value="RRP14"/>
    <property type="match status" value="1"/>
</dbReference>
<dbReference type="PANTHER" id="PTHR14369:SF0">
    <property type="entry name" value="SURFEIT LOCUS PROTEIN 6"/>
    <property type="match status" value="1"/>
</dbReference>
<feature type="compositionally biased region" description="Basic and acidic residues" evidence="4">
    <location>
        <begin position="501"/>
        <end position="513"/>
    </location>
</feature>
<dbReference type="Proteomes" id="UP000024837">
    <property type="component" value="Unassembled WGS sequence"/>
</dbReference>
<evidence type="ECO:0000256" key="4">
    <source>
        <dbReference type="SAM" id="MobiDB-lite"/>
    </source>
</evidence>
<dbReference type="InterPro" id="IPR007019">
    <property type="entry name" value="SURF6"/>
</dbReference>
<gene>
    <name evidence="7" type="ORF">DRE_02877</name>
</gene>
<dbReference type="GO" id="GO:0003677">
    <property type="term" value="F:DNA binding"/>
    <property type="evidence" value="ECO:0007669"/>
    <property type="project" value="TreeGrafter"/>
</dbReference>
<dbReference type="GO" id="GO:0042274">
    <property type="term" value="P:ribosomal small subunit biogenesis"/>
    <property type="evidence" value="ECO:0007669"/>
    <property type="project" value="TreeGrafter"/>
</dbReference>
<feature type="compositionally biased region" description="Basic residues" evidence="4">
    <location>
        <begin position="514"/>
        <end position="531"/>
    </location>
</feature>
<dbReference type="GO" id="GO:0005730">
    <property type="term" value="C:nucleolus"/>
    <property type="evidence" value="ECO:0007669"/>
    <property type="project" value="TreeGrafter"/>
</dbReference>